<name>A0A177U1F2_9BASI</name>
<organism evidence="1 2">
    <name type="scientific">Tilletia caries</name>
    <name type="common">wheat bunt fungus</name>
    <dbReference type="NCBI Taxonomy" id="13290"/>
    <lineage>
        <taxon>Eukaryota</taxon>
        <taxon>Fungi</taxon>
        <taxon>Dikarya</taxon>
        <taxon>Basidiomycota</taxon>
        <taxon>Ustilaginomycotina</taxon>
        <taxon>Exobasidiomycetes</taxon>
        <taxon>Tilletiales</taxon>
        <taxon>Tilletiaceae</taxon>
        <taxon>Tilletia</taxon>
    </lineage>
</organism>
<protein>
    <submittedName>
        <fullName evidence="1">Uncharacterized protein</fullName>
    </submittedName>
</protein>
<proteinExistence type="predicted"/>
<reference evidence="1" key="1">
    <citation type="submission" date="2016-04" db="EMBL/GenBank/DDBJ databases">
        <authorList>
            <person name="Nguyen H.D."/>
            <person name="Kesanakurti P."/>
            <person name="Cullis J."/>
            <person name="Levesque C.A."/>
            <person name="Hambleton S."/>
        </authorList>
    </citation>
    <scope>NUCLEOTIDE SEQUENCE</scope>
    <source>
        <strain evidence="1">DAOMC 238032</strain>
    </source>
</reference>
<sequence length="233" mass="25364">MLWGKYLAVWHDLLTCADAANIVRMLFISASYGLRVTKRLRLLPLALISSGNSCFRLKNCLRLIGLRNERRDHLVLPRLGLVLDCLHRSKLATDIGKGIPDLWDNGVQGSVEGARGDGVVIIACRRPCAKVEKAEVLDTSCLDSEGGVEELQDRDVLKKNNAQMLEEAKELKSSGIAVGSGACFDRDLLRFDPGEDLSCGVLRRLEKGAGDPVVATLKGKSGKSTNRRDGHGS</sequence>
<accession>A0A177U1F2</accession>
<comment type="caution">
    <text evidence="1">The sequence shown here is derived from an EMBL/GenBank/DDBJ whole genome shotgun (WGS) entry which is preliminary data.</text>
</comment>
<dbReference type="Proteomes" id="UP000077671">
    <property type="component" value="Unassembled WGS sequence"/>
</dbReference>
<gene>
    <name evidence="1" type="ORF">A4X03_0g6615</name>
</gene>
<dbReference type="EMBL" id="LWDD02001317">
    <property type="protein sequence ID" value="KAE8249414.1"/>
    <property type="molecule type" value="Genomic_DNA"/>
</dbReference>
<dbReference type="AlphaFoldDB" id="A0A177U1F2"/>
<reference evidence="1" key="2">
    <citation type="journal article" date="2019" name="IMA Fungus">
        <title>Genome sequencing and comparison of five Tilletia species to identify candidate genes for the detection of regulated species infecting wheat.</title>
        <authorList>
            <person name="Nguyen H.D.T."/>
            <person name="Sultana T."/>
            <person name="Kesanakurti P."/>
            <person name="Hambleton S."/>
        </authorList>
    </citation>
    <scope>NUCLEOTIDE SEQUENCE</scope>
    <source>
        <strain evidence="1">DAOMC 238032</strain>
    </source>
</reference>
<evidence type="ECO:0000313" key="2">
    <source>
        <dbReference type="Proteomes" id="UP000077671"/>
    </source>
</evidence>
<evidence type="ECO:0000313" key="1">
    <source>
        <dbReference type="EMBL" id="KAE8249414.1"/>
    </source>
</evidence>